<dbReference type="SMART" id="SM00086">
    <property type="entry name" value="PAC"/>
    <property type="match status" value="2"/>
</dbReference>
<dbReference type="InterPro" id="IPR013655">
    <property type="entry name" value="PAS_fold_3"/>
</dbReference>
<dbReference type="SUPFAM" id="SSF55785">
    <property type="entry name" value="PYP-like sensor domain (PAS domain)"/>
    <property type="match status" value="2"/>
</dbReference>
<keyword evidence="1" id="KW-0418">Kinase</keyword>
<keyword evidence="7" id="KW-1185">Reference proteome</keyword>
<evidence type="ECO:0008006" key="8">
    <source>
        <dbReference type="Google" id="ProtNLM"/>
    </source>
</evidence>
<keyword evidence="2" id="KW-0807">Transducer</keyword>
<dbReference type="InterPro" id="IPR004089">
    <property type="entry name" value="MCPsignal_dom"/>
</dbReference>
<reference evidence="6 7" key="1">
    <citation type="submission" date="2018-08" db="EMBL/GenBank/DDBJ databases">
        <title>Recombination of ecologically and evolutionarily significant loci maintains genetic cohesion in the Pseudomonas syringae species complex.</title>
        <authorList>
            <person name="Dillon M."/>
            <person name="Thakur S."/>
            <person name="Almeida R.N.D."/>
            <person name="Weir B.S."/>
            <person name="Guttman D.S."/>
        </authorList>
    </citation>
    <scope>NUCLEOTIDE SEQUENCE [LARGE SCALE GENOMIC DNA]</scope>
    <source>
        <strain evidence="6 7">NCPPB2445</strain>
    </source>
</reference>
<evidence type="ECO:0000313" key="7">
    <source>
        <dbReference type="Proteomes" id="UP000270661"/>
    </source>
</evidence>
<dbReference type="Proteomes" id="UP000270661">
    <property type="component" value="Unassembled WGS sequence"/>
</dbReference>
<dbReference type="InterPro" id="IPR050903">
    <property type="entry name" value="Bact_Chemotaxis_MeTrfase"/>
</dbReference>
<dbReference type="Pfam" id="PF08448">
    <property type="entry name" value="PAS_4"/>
    <property type="match status" value="1"/>
</dbReference>
<dbReference type="GO" id="GO:0016301">
    <property type="term" value="F:kinase activity"/>
    <property type="evidence" value="ECO:0007669"/>
    <property type="project" value="UniProtKB-KW"/>
</dbReference>
<dbReference type="InterPro" id="IPR000700">
    <property type="entry name" value="PAS-assoc_C"/>
</dbReference>
<keyword evidence="1" id="KW-0808">Transferase</keyword>
<dbReference type="NCBIfam" id="TIGR00229">
    <property type="entry name" value="sensory_box"/>
    <property type="match status" value="2"/>
</dbReference>
<evidence type="ECO:0000259" key="3">
    <source>
        <dbReference type="PROSITE" id="PS50111"/>
    </source>
</evidence>
<proteinExistence type="predicted"/>
<dbReference type="InterPro" id="IPR000014">
    <property type="entry name" value="PAS"/>
</dbReference>
<feature type="domain" description="PAS" evidence="4">
    <location>
        <begin position="146"/>
        <end position="190"/>
    </location>
</feature>
<evidence type="ECO:0000259" key="4">
    <source>
        <dbReference type="PROSITE" id="PS50112"/>
    </source>
</evidence>
<feature type="domain" description="PAC" evidence="5">
    <location>
        <begin position="95"/>
        <end position="149"/>
    </location>
</feature>
<dbReference type="STRING" id="47879.AXG94_25905"/>
<dbReference type="PROSITE" id="PS50111">
    <property type="entry name" value="CHEMOTAXIS_TRANSDUC_2"/>
    <property type="match status" value="1"/>
</dbReference>
<dbReference type="AlphaFoldDB" id="A0A3M3EHH9"/>
<dbReference type="Gene3D" id="1.10.287.950">
    <property type="entry name" value="Methyl-accepting chemotaxis protein"/>
    <property type="match status" value="1"/>
</dbReference>
<feature type="domain" description="PAC" evidence="5">
    <location>
        <begin position="219"/>
        <end position="271"/>
    </location>
</feature>
<dbReference type="SMART" id="SM00091">
    <property type="entry name" value="PAS"/>
    <property type="match status" value="2"/>
</dbReference>
<dbReference type="InterPro" id="IPR001610">
    <property type="entry name" value="PAC"/>
</dbReference>
<dbReference type="Pfam" id="PF08447">
    <property type="entry name" value="PAS_3"/>
    <property type="match status" value="1"/>
</dbReference>
<feature type="domain" description="Methyl-accepting transducer" evidence="3">
    <location>
        <begin position="270"/>
        <end position="447"/>
    </location>
</feature>
<name>A0A3M3EHH9_9PSED</name>
<dbReference type="EMBL" id="RBOJ01000077">
    <property type="protein sequence ID" value="RMM49001.1"/>
    <property type="molecule type" value="Genomic_DNA"/>
</dbReference>
<accession>A0A3M3EHH9</accession>
<dbReference type="PANTHER" id="PTHR24422:SF10">
    <property type="entry name" value="CHEMOTAXIS PROTEIN METHYLTRANSFERASE 2"/>
    <property type="match status" value="1"/>
</dbReference>
<dbReference type="SMART" id="SM00283">
    <property type="entry name" value="MA"/>
    <property type="match status" value="1"/>
</dbReference>
<dbReference type="InterPro" id="IPR013656">
    <property type="entry name" value="PAS_4"/>
</dbReference>
<dbReference type="GO" id="GO:0016020">
    <property type="term" value="C:membrane"/>
    <property type="evidence" value="ECO:0007669"/>
    <property type="project" value="InterPro"/>
</dbReference>
<dbReference type="CDD" id="cd00130">
    <property type="entry name" value="PAS"/>
    <property type="match status" value="2"/>
</dbReference>
<gene>
    <name evidence="6" type="ORF">ALQ77_03856</name>
</gene>
<dbReference type="PROSITE" id="PS50112">
    <property type="entry name" value="PAS"/>
    <property type="match status" value="1"/>
</dbReference>
<dbReference type="GO" id="GO:0006935">
    <property type="term" value="P:chemotaxis"/>
    <property type="evidence" value="ECO:0007669"/>
    <property type="project" value="UniProtKB-ARBA"/>
</dbReference>
<evidence type="ECO:0000259" key="5">
    <source>
        <dbReference type="PROSITE" id="PS50113"/>
    </source>
</evidence>
<dbReference type="Gene3D" id="3.30.450.20">
    <property type="entry name" value="PAS domain"/>
    <property type="match status" value="2"/>
</dbReference>
<protein>
    <recommendedName>
        <fullName evidence="8">Methyl-accepting transducer domain-containing protein</fullName>
    </recommendedName>
</protein>
<evidence type="ECO:0000256" key="2">
    <source>
        <dbReference type="PROSITE-ProRule" id="PRU00284"/>
    </source>
</evidence>
<evidence type="ECO:0000313" key="6">
    <source>
        <dbReference type="EMBL" id="RMM49001.1"/>
    </source>
</evidence>
<dbReference type="PANTHER" id="PTHR24422">
    <property type="entry name" value="CHEMOTAXIS PROTEIN METHYLTRANSFERASE"/>
    <property type="match status" value="1"/>
</dbReference>
<dbReference type="GO" id="GO:0007165">
    <property type="term" value="P:signal transduction"/>
    <property type="evidence" value="ECO:0007669"/>
    <property type="project" value="UniProtKB-KW"/>
</dbReference>
<comment type="caution">
    <text evidence="6">The sequence shown here is derived from an EMBL/GenBank/DDBJ whole genome shotgun (WGS) entry which is preliminary data.</text>
</comment>
<evidence type="ECO:0000256" key="1">
    <source>
        <dbReference type="ARBA" id="ARBA00022777"/>
    </source>
</evidence>
<dbReference type="InterPro" id="IPR035965">
    <property type="entry name" value="PAS-like_dom_sf"/>
</dbReference>
<sequence>MVPMFIRTRKHQQALHEIQARQAYLEAQCHALHASMAVLELAPTGEVLGASPLFLQMTGYSLDEILGKPHQTFCAPAYARSPKYAALWQRLLQGASASDRFLQLAREGHGAWVEADYVPVRQANAGVQRIICIVRDVTDEVLRSQAESSFTQAIDRSMAVIEFDLNGQVVSANANFLKVMGYGLEEVRGQHHRLFCSSSEAQSEAYRGFWAGLNRGEYMGGLFQRVDKRGATVWLQATYNPLYDAQGHLYGVVKFATDCTAEIEQRQSESKAAQLAFETSRQTDEHTRLGTAVVQKTVTVVQSIADELQAVATGIGALSAQSEEIGSIVDAIRGIAEQTNLLALNAAIEAARAGEQGRGFAVVADEVRNLARRTSQATVAITEVVGKNRELARQAVTSMQSSTLKAEQGVTLVNEAGAVILDIHRGAQQVVTVMGNFANTLDQRRSA</sequence>
<dbReference type="SUPFAM" id="SSF58104">
    <property type="entry name" value="Methyl-accepting chemotaxis protein (MCP) signaling domain"/>
    <property type="match status" value="1"/>
</dbReference>
<organism evidence="6 7">
    <name type="scientific">Pseudomonas corrugata</name>
    <dbReference type="NCBI Taxonomy" id="47879"/>
    <lineage>
        <taxon>Bacteria</taxon>
        <taxon>Pseudomonadati</taxon>
        <taxon>Pseudomonadota</taxon>
        <taxon>Gammaproteobacteria</taxon>
        <taxon>Pseudomonadales</taxon>
        <taxon>Pseudomonadaceae</taxon>
        <taxon>Pseudomonas</taxon>
    </lineage>
</organism>
<dbReference type="PROSITE" id="PS50113">
    <property type="entry name" value="PAC"/>
    <property type="match status" value="2"/>
</dbReference>
<dbReference type="Pfam" id="PF00015">
    <property type="entry name" value="MCPsignal"/>
    <property type="match status" value="1"/>
</dbReference>